<proteinExistence type="predicted"/>
<reference evidence="1" key="1">
    <citation type="journal article" date="2021" name="Nat. Commun.">
        <title>Genetic determinants of endophytism in the Arabidopsis root mycobiome.</title>
        <authorList>
            <person name="Mesny F."/>
            <person name="Miyauchi S."/>
            <person name="Thiergart T."/>
            <person name="Pickel B."/>
            <person name="Atanasova L."/>
            <person name="Karlsson M."/>
            <person name="Huettel B."/>
            <person name="Barry K.W."/>
            <person name="Haridas S."/>
            <person name="Chen C."/>
            <person name="Bauer D."/>
            <person name="Andreopoulos W."/>
            <person name="Pangilinan J."/>
            <person name="LaButti K."/>
            <person name="Riley R."/>
            <person name="Lipzen A."/>
            <person name="Clum A."/>
            <person name="Drula E."/>
            <person name="Henrissat B."/>
            <person name="Kohler A."/>
            <person name="Grigoriev I.V."/>
            <person name="Martin F.M."/>
            <person name="Hacquard S."/>
        </authorList>
    </citation>
    <scope>NUCLEOTIDE SEQUENCE</scope>
    <source>
        <strain evidence="1">MPI-CAGE-CH-0243</strain>
    </source>
</reference>
<name>A0A9P9DZU1_9PLEO</name>
<protein>
    <submittedName>
        <fullName evidence="1">Uncharacterized protein</fullName>
    </submittedName>
</protein>
<accession>A0A9P9DZU1</accession>
<evidence type="ECO:0000313" key="1">
    <source>
        <dbReference type="EMBL" id="KAH7128458.1"/>
    </source>
</evidence>
<keyword evidence="2" id="KW-1185">Reference proteome</keyword>
<dbReference type="AlphaFoldDB" id="A0A9P9DZU1"/>
<organism evidence="1 2">
    <name type="scientific">Dendryphion nanum</name>
    <dbReference type="NCBI Taxonomy" id="256645"/>
    <lineage>
        <taxon>Eukaryota</taxon>
        <taxon>Fungi</taxon>
        <taxon>Dikarya</taxon>
        <taxon>Ascomycota</taxon>
        <taxon>Pezizomycotina</taxon>
        <taxon>Dothideomycetes</taxon>
        <taxon>Pleosporomycetidae</taxon>
        <taxon>Pleosporales</taxon>
        <taxon>Torulaceae</taxon>
        <taxon>Dendryphion</taxon>
    </lineage>
</organism>
<dbReference type="EMBL" id="JAGMWT010000005">
    <property type="protein sequence ID" value="KAH7128458.1"/>
    <property type="molecule type" value="Genomic_DNA"/>
</dbReference>
<dbReference type="Proteomes" id="UP000700596">
    <property type="component" value="Unassembled WGS sequence"/>
</dbReference>
<sequence length="257" mass="28520">MQSKSIARQDLGIERPFTLFSLPINSPLMRGGTTVLSSPSIPVHWVCRNVVDRWIDIDSAVVISKEGNRCAGNCVVGVVHLLAVRGIGNFYRDDRVVSCAVPTMNIVRPSMSVLSVQWMLITLLRLLPTRFVTIACFCRADPDELFRSAQVRLVRLVVVCFAGSPPSPCGLRALRRGPRYMFHTSNHCMPSRLRDHPSLQDRWQGEVPAHSCLRNGTEGTGLQRAHCGLDLVFAQGPAIEQIARTSLPKVLETPDRQ</sequence>
<gene>
    <name evidence="1" type="ORF">B0J11DRAFT_271777</name>
</gene>
<comment type="caution">
    <text evidence="1">The sequence shown here is derived from an EMBL/GenBank/DDBJ whole genome shotgun (WGS) entry which is preliminary data.</text>
</comment>
<evidence type="ECO:0000313" key="2">
    <source>
        <dbReference type="Proteomes" id="UP000700596"/>
    </source>
</evidence>